<evidence type="ECO:0000313" key="4">
    <source>
        <dbReference type="EMBL" id="KAG7092045.1"/>
    </source>
</evidence>
<dbReference type="PANTHER" id="PTHR42028:SF1">
    <property type="entry name" value="YALI0E30657P"/>
    <property type="match status" value="1"/>
</dbReference>
<dbReference type="Pfam" id="PF23585">
    <property type="entry name" value="DUF7137"/>
    <property type="match status" value="1"/>
</dbReference>
<protein>
    <recommendedName>
        <fullName evidence="3">DUF7137 domain-containing protein</fullName>
    </recommendedName>
</protein>
<comment type="caution">
    <text evidence="4">The sequence shown here is derived from an EMBL/GenBank/DDBJ whole genome shotgun (WGS) entry which is preliminary data.</text>
</comment>
<proteinExistence type="predicted"/>
<reference evidence="4" key="1">
    <citation type="journal article" date="2021" name="Genome Biol. Evol.">
        <title>The assembled and annotated genome of the fairy-ring fungus Marasmius oreades.</title>
        <authorList>
            <person name="Hiltunen M."/>
            <person name="Ament-Velasquez S.L."/>
            <person name="Johannesson H."/>
        </authorList>
    </citation>
    <scope>NUCLEOTIDE SEQUENCE</scope>
    <source>
        <strain evidence="4">03SP1</strain>
    </source>
</reference>
<feature type="region of interest" description="Disordered" evidence="1">
    <location>
        <begin position="1"/>
        <end position="46"/>
    </location>
</feature>
<dbReference type="InterPro" id="IPR055561">
    <property type="entry name" value="DUF7137"/>
</dbReference>
<dbReference type="KEGG" id="more:E1B28_008426"/>
<keyword evidence="2" id="KW-0812">Transmembrane</keyword>
<dbReference type="Proteomes" id="UP001049176">
    <property type="component" value="Chromosome 5"/>
</dbReference>
<dbReference type="GeneID" id="66077502"/>
<accession>A0A9P7USD8</accession>
<keyword evidence="2" id="KW-0472">Membrane</keyword>
<feature type="transmembrane region" description="Helical" evidence="2">
    <location>
        <begin position="189"/>
        <end position="208"/>
    </location>
</feature>
<evidence type="ECO:0000313" key="5">
    <source>
        <dbReference type="Proteomes" id="UP001049176"/>
    </source>
</evidence>
<keyword evidence="2" id="KW-1133">Transmembrane helix</keyword>
<feature type="compositionally biased region" description="Polar residues" evidence="1">
    <location>
        <begin position="1"/>
        <end position="30"/>
    </location>
</feature>
<evidence type="ECO:0000256" key="2">
    <source>
        <dbReference type="SAM" id="Phobius"/>
    </source>
</evidence>
<dbReference type="PANTHER" id="PTHR42028">
    <property type="entry name" value="CHROMOSOME 1, WHOLE GENOME SHOTGUN SEQUENCE"/>
    <property type="match status" value="1"/>
</dbReference>
<dbReference type="OrthoDB" id="2435509at2759"/>
<evidence type="ECO:0000259" key="3">
    <source>
        <dbReference type="Pfam" id="PF23585"/>
    </source>
</evidence>
<name>A0A9P7USD8_9AGAR</name>
<sequence>MTTPAPNTSNSGRSTVPTRGSNTGANQGTGTPVIIPTSAPAGQISFTQPPQFSTSFFKIAPSQPITFAWNATGILATPTSLTVEAVGTDGYTHLVGPSDGRIPGGATSVVWDVYSYRQTHQETPLGVGLFTLRVHDDRGMNAPIRAGYLTPNQNLKFALYTPQSYTPLASGWSCNACNGALSNTVGNPLFMSLVVTFLVMFLSGFSLIRQRR</sequence>
<dbReference type="AlphaFoldDB" id="A0A9P7USD8"/>
<organism evidence="4 5">
    <name type="scientific">Marasmius oreades</name>
    <name type="common">fairy-ring Marasmius</name>
    <dbReference type="NCBI Taxonomy" id="181124"/>
    <lineage>
        <taxon>Eukaryota</taxon>
        <taxon>Fungi</taxon>
        <taxon>Dikarya</taxon>
        <taxon>Basidiomycota</taxon>
        <taxon>Agaricomycotina</taxon>
        <taxon>Agaricomycetes</taxon>
        <taxon>Agaricomycetidae</taxon>
        <taxon>Agaricales</taxon>
        <taxon>Marasmiineae</taxon>
        <taxon>Marasmiaceae</taxon>
        <taxon>Marasmius</taxon>
    </lineage>
</organism>
<gene>
    <name evidence="4" type="ORF">E1B28_008426</name>
</gene>
<evidence type="ECO:0000256" key="1">
    <source>
        <dbReference type="SAM" id="MobiDB-lite"/>
    </source>
</evidence>
<dbReference type="RefSeq" id="XP_043008515.1">
    <property type="nucleotide sequence ID" value="XM_043153231.1"/>
</dbReference>
<feature type="domain" description="DUF7137" evidence="3">
    <location>
        <begin position="39"/>
        <end position="175"/>
    </location>
</feature>
<dbReference type="EMBL" id="CM032185">
    <property type="protein sequence ID" value="KAG7092045.1"/>
    <property type="molecule type" value="Genomic_DNA"/>
</dbReference>
<keyword evidence="5" id="KW-1185">Reference proteome</keyword>